<comment type="caution">
    <text evidence="1">The sequence shown here is derived from an EMBL/GenBank/DDBJ whole genome shotgun (WGS) entry which is preliminary data.</text>
</comment>
<dbReference type="AlphaFoldDB" id="A0A1G1VN33"/>
<dbReference type="Proteomes" id="UP000179069">
    <property type="component" value="Unassembled WGS sequence"/>
</dbReference>
<protein>
    <recommendedName>
        <fullName evidence="3">Ribbon-helix-helix protein CopG domain-containing protein</fullName>
    </recommendedName>
</protein>
<proteinExistence type="predicted"/>
<evidence type="ECO:0000313" key="2">
    <source>
        <dbReference type="Proteomes" id="UP000179069"/>
    </source>
</evidence>
<organism evidence="1 2">
    <name type="scientific">Candidatus Chisholmbacteria bacterium RIFCSPHIGHO2_01_FULL_49_18</name>
    <dbReference type="NCBI Taxonomy" id="1797590"/>
    <lineage>
        <taxon>Bacteria</taxon>
        <taxon>Candidatus Chisholmiibacteriota</taxon>
    </lineage>
</organism>
<sequence>MLQRTQLMIDEQTKQDLEFLARSRGKPVSKLVREYLKDRILKEKKKYAPRAGAGATTTLTKMAEAAKKLEERYGQSRPTDVSSNIDHYLYGAPKKKV</sequence>
<dbReference type="EMBL" id="MHCI01000009">
    <property type="protein sequence ID" value="OGY16809.1"/>
    <property type="molecule type" value="Genomic_DNA"/>
</dbReference>
<reference evidence="1 2" key="1">
    <citation type="journal article" date="2016" name="Nat. Commun.">
        <title>Thousands of microbial genomes shed light on interconnected biogeochemical processes in an aquifer system.</title>
        <authorList>
            <person name="Anantharaman K."/>
            <person name="Brown C.T."/>
            <person name="Hug L.A."/>
            <person name="Sharon I."/>
            <person name="Castelle C.J."/>
            <person name="Probst A.J."/>
            <person name="Thomas B.C."/>
            <person name="Singh A."/>
            <person name="Wilkins M.J."/>
            <person name="Karaoz U."/>
            <person name="Brodie E.L."/>
            <person name="Williams K.H."/>
            <person name="Hubbard S.S."/>
            <person name="Banfield J.F."/>
        </authorList>
    </citation>
    <scope>NUCLEOTIDE SEQUENCE [LARGE SCALE GENOMIC DNA]</scope>
</reference>
<evidence type="ECO:0008006" key="3">
    <source>
        <dbReference type="Google" id="ProtNLM"/>
    </source>
</evidence>
<accession>A0A1G1VN33</accession>
<evidence type="ECO:0000313" key="1">
    <source>
        <dbReference type="EMBL" id="OGY16809.1"/>
    </source>
</evidence>
<gene>
    <name evidence="1" type="ORF">A2785_03525</name>
</gene>
<name>A0A1G1VN33_9BACT</name>